<dbReference type="AlphaFoldDB" id="B0JQY6"/>
<accession>B0JQY6</accession>
<evidence type="ECO:0000313" key="2">
    <source>
        <dbReference type="Proteomes" id="UP000001510"/>
    </source>
</evidence>
<name>B0JQY6_MICAN</name>
<gene>
    <name evidence="1" type="ordered locus">MAE_40330</name>
</gene>
<dbReference type="EMBL" id="AP009552">
    <property type="protein sequence ID" value="BAG03855.1"/>
    <property type="molecule type" value="Genomic_DNA"/>
</dbReference>
<dbReference type="EnsemblBacteria" id="BAG03855">
    <property type="protein sequence ID" value="BAG03855"/>
    <property type="gene ID" value="MAE_40330"/>
</dbReference>
<protein>
    <submittedName>
        <fullName evidence="1">Uncharacterized protein</fullName>
    </submittedName>
</protein>
<dbReference type="Proteomes" id="UP000001510">
    <property type="component" value="Chromosome"/>
</dbReference>
<proteinExistence type="predicted"/>
<dbReference type="HOGENOM" id="CLU_3100883_0_0_3"/>
<reference evidence="1 2" key="1">
    <citation type="journal article" date="2007" name="DNA Res.">
        <title>Complete genomic structure of the bloom-forming toxic cyanobacterium Microcystis aeruginosa NIES-843.</title>
        <authorList>
            <person name="Kaneko T."/>
            <person name="Nakajima N."/>
            <person name="Okamoto S."/>
            <person name="Suzuki I."/>
            <person name="Tanabe Y."/>
            <person name="Tamaoki M."/>
            <person name="Nakamura Y."/>
            <person name="Kasai F."/>
            <person name="Watanabe A."/>
            <person name="Kawashima K."/>
            <person name="Kishida Y."/>
            <person name="Ono A."/>
            <person name="Shimizu Y."/>
            <person name="Takahashi C."/>
            <person name="Minami C."/>
            <person name="Fujishiro T."/>
            <person name="Kohara M."/>
            <person name="Katoh M."/>
            <person name="Nakazaki N."/>
            <person name="Nakayama S."/>
            <person name="Yamada M."/>
            <person name="Tabata S."/>
            <person name="Watanabe M.M."/>
        </authorList>
    </citation>
    <scope>NUCLEOTIDE SEQUENCE [LARGE SCALE GENOMIC DNA]</scope>
    <source>
        <strain evidence="2">NIES-843 / IAM M-247</strain>
    </source>
</reference>
<sequence>MPVGWRNNTKSVEYRLYIRTAERQKAKGGINNQFLITGFSITQNLKLITDH</sequence>
<keyword evidence="2" id="KW-1185">Reference proteome</keyword>
<dbReference type="PaxDb" id="449447-MAE_40330"/>
<organism evidence="1 2">
    <name type="scientific">Microcystis aeruginosa (strain NIES-843 / IAM M-2473)</name>
    <dbReference type="NCBI Taxonomy" id="449447"/>
    <lineage>
        <taxon>Bacteria</taxon>
        <taxon>Bacillati</taxon>
        <taxon>Cyanobacteriota</taxon>
        <taxon>Cyanophyceae</taxon>
        <taxon>Oscillatoriophycideae</taxon>
        <taxon>Chroococcales</taxon>
        <taxon>Microcystaceae</taxon>
        <taxon>Microcystis</taxon>
    </lineage>
</organism>
<dbReference type="KEGG" id="mar:MAE_40330"/>
<evidence type="ECO:0000313" key="1">
    <source>
        <dbReference type="EMBL" id="BAG03855.1"/>
    </source>
</evidence>
<dbReference type="STRING" id="449447.MAE_40330"/>